<evidence type="ECO:0000256" key="4">
    <source>
        <dbReference type="ARBA" id="ARBA00022989"/>
    </source>
</evidence>
<feature type="transmembrane region" description="Helical" evidence="6">
    <location>
        <begin position="184"/>
        <end position="204"/>
    </location>
</feature>
<feature type="transmembrane region" description="Helical" evidence="6">
    <location>
        <begin position="380"/>
        <end position="401"/>
    </location>
</feature>
<keyword evidence="8" id="KW-1185">Reference proteome</keyword>
<feature type="transmembrane region" description="Helical" evidence="6">
    <location>
        <begin position="152"/>
        <end position="172"/>
    </location>
</feature>
<evidence type="ECO:0000256" key="2">
    <source>
        <dbReference type="ARBA" id="ARBA00022448"/>
    </source>
</evidence>
<evidence type="ECO:0000256" key="5">
    <source>
        <dbReference type="ARBA" id="ARBA00023136"/>
    </source>
</evidence>
<feature type="transmembrane region" description="Helical" evidence="6">
    <location>
        <begin position="413"/>
        <end position="431"/>
    </location>
</feature>
<comment type="subcellular location">
    <subcellularLocation>
        <location evidence="1">Membrane</location>
        <topology evidence="1">Multi-pass membrane protein</topology>
    </subcellularLocation>
</comment>
<dbReference type="Proteomes" id="UP001465668">
    <property type="component" value="Unassembled WGS sequence"/>
</dbReference>
<reference evidence="7 8" key="1">
    <citation type="submission" date="2024-02" db="EMBL/GenBank/DDBJ databases">
        <title>First draft genome assembly of two strains of Seiridium cardinale.</title>
        <authorList>
            <person name="Emiliani G."/>
            <person name="Scali E."/>
        </authorList>
    </citation>
    <scope>NUCLEOTIDE SEQUENCE [LARGE SCALE GENOMIC DNA]</scope>
    <source>
        <strain evidence="7 8">BM-138-000479</strain>
    </source>
</reference>
<feature type="transmembrane region" description="Helical" evidence="6">
    <location>
        <begin position="355"/>
        <end position="374"/>
    </location>
</feature>
<feature type="transmembrane region" description="Helical" evidence="6">
    <location>
        <begin position="290"/>
        <end position="310"/>
    </location>
</feature>
<evidence type="ECO:0000313" key="8">
    <source>
        <dbReference type="Proteomes" id="UP001465668"/>
    </source>
</evidence>
<dbReference type="InterPro" id="IPR011701">
    <property type="entry name" value="MFS"/>
</dbReference>
<keyword evidence="4 6" id="KW-1133">Transmembrane helix</keyword>
<name>A0ABR2XA34_9PEZI</name>
<dbReference type="SUPFAM" id="SSF103473">
    <property type="entry name" value="MFS general substrate transporter"/>
    <property type="match status" value="1"/>
</dbReference>
<keyword evidence="3 6" id="KW-0812">Transmembrane</keyword>
<dbReference type="PANTHER" id="PTHR43791:SF92">
    <property type="entry name" value="AGL026WP"/>
    <property type="match status" value="1"/>
</dbReference>
<dbReference type="PANTHER" id="PTHR43791">
    <property type="entry name" value="PERMEASE-RELATED"/>
    <property type="match status" value="1"/>
</dbReference>
<keyword evidence="5 6" id="KW-0472">Membrane</keyword>
<proteinExistence type="predicted"/>
<dbReference type="InterPro" id="IPR036259">
    <property type="entry name" value="MFS_trans_sf"/>
</dbReference>
<dbReference type="EMBL" id="JARVKM010000091">
    <property type="protein sequence ID" value="KAK9770542.1"/>
    <property type="molecule type" value="Genomic_DNA"/>
</dbReference>
<dbReference type="Pfam" id="PF07690">
    <property type="entry name" value="MFS_1"/>
    <property type="match status" value="1"/>
</dbReference>
<protein>
    <recommendedName>
        <fullName evidence="9">Major facilitator superfamily (MFS) profile domain-containing protein</fullName>
    </recommendedName>
</protein>
<feature type="transmembrane region" description="Helical" evidence="6">
    <location>
        <begin position="330"/>
        <end position="348"/>
    </location>
</feature>
<dbReference type="Gene3D" id="1.20.1250.20">
    <property type="entry name" value="MFS general substrate transporter like domains"/>
    <property type="match status" value="1"/>
</dbReference>
<gene>
    <name evidence="7" type="ORF">SCAR479_12813</name>
</gene>
<keyword evidence="2" id="KW-0813">Transport</keyword>
<feature type="transmembrane region" description="Helical" evidence="6">
    <location>
        <begin position="216"/>
        <end position="237"/>
    </location>
</feature>
<organism evidence="7 8">
    <name type="scientific">Seiridium cardinale</name>
    <dbReference type="NCBI Taxonomy" id="138064"/>
    <lineage>
        <taxon>Eukaryota</taxon>
        <taxon>Fungi</taxon>
        <taxon>Dikarya</taxon>
        <taxon>Ascomycota</taxon>
        <taxon>Pezizomycotina</taxon>
        <taxon>Sordariomycetes</taxon>
        <taxon>Xylariomycetidae</taxon>
        <taxon>Amphisphaeriales</taxon>
        <taxon>Sporocadaceae</taxon>
        <taxon>Seiridium</taxon>
    </lineage>
</organism>
<feature type="transmembrane region" description="Helical" evidence="6">
    <location>
        <begin position="121"/>
        <end position="140"/>
    </location>
</feature>
<evidence type="ECO:0000313" key="7">
    <source>
        <dbReference type="EMBL" id="KAK9770542.1"/>
    </source>
</evidence>
<sequence length="559" mass="63016">MSDSIARHKDDTEHCDSKPLHLLPDELPLPDELAHLTRDECRQLERRLTRRLDCTLMPVVFLLFLLNILDRNNIASAKIVGLTDTLGLTNDQYNTCLLMFYVGYCITQVPSNMIIGKVRPSYYICLVTSLWGVISMSQGFTKNFGHLAAVRFLLGLIEAPFLPAVFVLMSCWYTRAELPPRVAILYGGNMMATAFSGLIAAGITSRMEGVAGRPSWEWLFIIEGAMTVVIAILLLPLMTDYPLQSKHFCISHDLQLVAEWRIRKENAGIVDEDPESIWWGLKQALVDPKLYMFVVMQMALITAQSFNNFFPSIVGTLGYDSTKTLLLTAPPYFFAFLVSLAISFHASYKHERGYHIAVPMIFALIGNILAMFVPSTGGRYFSMFLMTGGSYSPYNLCVSWVSASLPRPRAKRAAALAIVNFMSAGMAHWYTAYMFPDSQKPRYFAGGGVMSGACIVCGGMALYLKYYLKKENKIFETEEARGVYSLCQQIRSRMRAGNRELDLEERWAHKATLFKTSTLFLSPLFDNGLNNARCFCGFEPQLLTLGQKPVDKFLQRRWV</sequence>
<evidence type="ECO:0008006" key="9">
    <source>
        <dbReference type="Google" id="ProtNLM"/>
    </source>
</evidence>
<comment type="caution">
    <text evidence="7">The sequence shown here is derived from an EMBL/GenBank/DDBJ whole genome shotgun (WGS) entry which is preliminary data.</text>
</comment>
<accession>A0ABR2XA34</accession>
<feature type="transmembrane region" description="Helical" evidence="6">
    <location>
        <begin position="443"/>
        <end position="464"/>
    </location>
</feature>
<evidence type="ECO:0000256" key="3">
    <source>
        <dbReference type="ARBA" id="ARBA00022692"/>
    </source>
</evidence>
<evidence type="ECO:0000256" key="6">
    <source>
        <dbReference type="SAM" id="Phobius"/>
    </source>
</evidence>
<evidence type="ECO:0000256" key="1">
    <source>
        <dbReference type="ARBA" id="ARBA00004141"/>
    </source>
</evidence>